<gene>
    <name evidence="2" type="ORF">FGRAMPH1_01T17291</name>
</gene>
<reference evidence="3 4" key="2">
    <citation type="journal article" date="2010" name="Nature">
        <title>Comparative genomics reveals mobile pathogenicity chromosomes in Fusarium.</title>
        <authorList>
            <person name="Ma L.J."/>
            <person name="van der Does H.C."/>
            <person name="Borkovich K.A."/>
            <person name="Coleman J.J."/>
            <person name="Daboussi M.J."/>
            <person name="Di Pietro A."/>
            <person name="Dufresne M."/>
            <person name="Freitag M."/>
            <person name="Grabherr M."/>
            <person name="Henrissat B."/>
            <person name="Houterman P.M."/>
            <person name="Kang S."/>
            <person name="Shim W.B."/>
            <person name="Woloshuk C."/>
            <person name="Xie X."/>
            <person name="Xu J.R."/>
            <person name="Antoniw J."/>
            <person name="Baker S.E."/>
            <person name="Bluhm B.H."/>
            <person name="Breakspear A."/>
            <person name="Brown D.W."/>
            <person name="Butchko R.A."/>
            <person name="Chapman S."/>
            <person name="Coulson R."/>
            <person name="Coutinho P.M."/>
            <person name="Danchin E.G."/>
            <person name="Diener A."/>
            <person name="Gale L.R."/>
            <person name="Gardiner D.M."/>
            <person name="Goff S."/>
            <person name="Hammond-Kosack K.E."/>
            <person name="Hilburn K."/>
            <person name="Hua-Van A."/>
            <person name="Jonkers W."/>
            <person name="Kazan K."/>
            <person name="Kodira C.D."/>
            <person name="Koehrsen M."/>
            <person name="Kumar L."/>
            <person name="Lee Y.H."/>
            <person name="Li L."/>
            <person name="Manners J.M."/>
            <person name="Miranda-Saavedra D."/>
            <person name="Mukherjee M."/>
            <person name="Park G."/>
            <person name="Park J."/>
            <person name="Park S.Y."/>
            <person name="Proctor R.H."/>
            <person name="Regev A."/>
            <person name="Ruiz-Roldan M.C."/>
            <person name="Sain D."/>
            <person name="Sakthikumar S."/>
            <person name="Sykes S."/>
            <person name="Schwartz D.C."/>
            <person name="Turgeon B.G."/>
            <person name="Wapinski I."/>
            <person name="Yoder O."/>
            <person name="Young S."/>
            <person name="Zeng Q."/>
            <person name="Zhou S."/>
            <person name="Galagan J."/>
            <person name="Cuomo C.A."/>
            <person name="Kistler H.C."/>
            <person name="Rep M."/>
        </authorList>
    </citation>
    <scope>GENOME REANNOTATION</scope>
    <source>
        <strain evidence="4">ATCC MYA-4620 / CBS 123657 / FGSC 9075 / NRRL 31084 / PH-1</strain>
        <strain evidence="3">PH-1 / ATCC MYA-4620 / FGSC 9075 / NRRL 31084</strain>
    </source>
</reference>
<dbReference type="EMBL" id="HG970334">
    <property type="protein sequence ID" value="CEF87810.1"/>
    <property type="molecule type" value="Genomic_DNA"/>
</dbReference>
<accession>A0A098E141</accession>
<sequence length="84" mass="9555">MEMKNETRTSQPRTVQLMGDFDRRCDQARKRSTGIPQALETKQEIYAAAVGIIWWVTVGELRCSRQDQSKATGEAVKNGILDKR</sequence>
<evidence type="ECO:0000313" key="2">
    <source>
        <dbReference type="EMBL" id="CEF87810.1"/>
    </source>
</evidence>
<dbReference type="InParanoid" id="A0A098E141"/>
<reference evidence="2 4" key="3">
    <citation type="journal article" date="2015" name="BMC Genomics">
        <title>The completed genome sequence of the pathogenic ascomycete fungus Fusarium graminearum.</title>
        <authorList>
            <person name="King R."/>
            <person name="Urban M."/>
            <person name="Hammond-Kosack M.C."/>
            <person name="Hassani-Pak K."/>
            <person name="Hammond-Kosack K.E."/>
        </authorList>
    </citation>
    <scope>NUCLEOTIDE SEQUENCE [LARGE SCALE GENOMIC DNA]</scope>
    <source>
        <strain evidence="4">ATCC MYA-4620 / CBS 123657 / FGSC 9075 / NRRL 31084 / PH-1</strain>
        <strain evidence="2">PH-1</strain>
    </source>
</reference>
<proteinExistence type="predicted"/>
<protein>
    <submittedName>
        <fullName evidence="2">Chromosome 3, complete genome</fullName>
    </submittedName>
</protein>
<keyword evidence="4" id="KW-1185">Reference proteome</keyword>
<evidence type="ECO:0000313" key="3">
    <source>
        <dbReference type="EnsemblFungi" id="CEF87810"/>
    </source>
</evidence>
<reference evidence="3" key="4">
    <citation type="submission" date="2017-01" db="UniProtKB">
        <authorList>
            <consortium name="EnsemblFungi"/>
        </authorList>
    </citation>
    <scope>IDENTIFICATION</scope>
    <source>
        <strain evidence="3">PH-1 / ATCC MYA-4620 / FGSC 9075 / NRRL 31084</strain>
    </source>
</reference>
<accession>A0A0E0SMZ7</accession>
<dbReference type="AlphaFoldDB" id="A0A098E141"/>
<organism evidence="2 4">
    <name type="scientific">Gibberella zeae (strain ATCC MYA-4620 / CBS 123657 / FGSC 9075 / NRRL 31084 / PH-1)</name>
    <name type="common">Wheat head blight fungus</name>
    <name type="synonym">Fusarium graminearum</name>
    <dbReference type="NCBI Taxonomy" id="229533"/>
    <lineage>
        <taxon>Eukaryota</taxon>
        <taxon>Fungi</taxon>
        <taxon>Dikarya</taxon>
        <taxon>Ascomycota</taxon>
        <taxon>Pezizomycotina</taxon>
        <taxon>Sordariomycetes</taxon>
        <taxon>Hypocreomycetidae</taxon>
        <taxon>Hypocreales</taxon>
        <taxon>Nectriaceae</taxon>
        <taxon>Fusarium</taxon>
    </lineage>
</organism>
<reference evidence="3 4" key="1">
    <citation type="journal article" date="2007" name="Science">
        <title>The Fusarium graminearum genome reveals a link between localized polymorphism and pathogen specialization.</title>
        <authorList>
            <person name="Cuomo C.A."/>
            <person name="Gueldener U."/>
            <person name="Xu J.-R."/>
            <person name="Trail F."/>
            <person name="Turgeon B.G."/>
            <person name="Di Pietro A."/>
            <person name="Walton J.D."/>
            <person name="Ma L.-J."/>
            <person name="Baker S.E."/>
            <person name="Rep M."/>
            <person name="Adam G."/>
            <person name="Antoniw J."/>
            <person name="Baldwin T."/>
            <person name="Calvo S.E."/>
            <person name="Chang Y.-L."/>
            <person name="DeCaprio D."/>
            <person name="Gale L.R."/>
            <person name="Gnerre S."/>
            <person name="Goswami R.S."/>
            <person name="Hammond-Kosack K."/>
            <person name="Harris L.J."/>
            <person name="Hilburn K."/>
            <person name="Kennell J.C."/>
            <person name="Kroken S."/>
            <person name="Magnuson J.K."/>
            <person name="Mannhaupt G."/>
            <person name="Mauceli E.W."/>
            <person name="Mewes H.-W."/>
            <person name="Mitterbauer R."/>
            <person name="Muehlbauer G."/>
            <person name="Muensterkoetter M."/>
            <person name="Nelson D."/>
            <person name="O'Donnell K."/>
            <person name="Ouellet T."/>
            <person name="Qi W."/>
            <person name="Quesneville H."/>
            <person name="Roncero M.I.G."/>
            <person name="Seong K.-Y."/>
            <person name="Tetko I.V."/>
            <person name="Urban M."/>
            <person name="Waalwijk C."/>
            <person name="Ward T.J."/>
            <person name="Yao J."/>
            <person name="Birren B.W."/>
            <person name="Kistler H.C."/>
        </authorList>
    </citation>
    <scope>NUCLEOTIDE SEQUENCE [LARGE SCALE GENOMIC DNA]</scope>
    <source>
        <strain evidence="4">ATCC MYA-4620 / CBS 123657 / FGSC 9075 / NRRL 31084 / PH-1</strain>
        <strain evidence="3">PH-1 / ATCC MYA-4620 / FGSC 9075 / NRRL 31084</strain>
    </source>
</reference>
<feature type="region of interest" description="Disordered" evidence="1">
    <location>
        <begin position="1"/>
        <end position="20"/>
    </location>
</feature>
<dbReference type="VEuPathDB" id="FungiDB:FGRAMPH1_01G17291"/>
<evidence type="ECO:0000313" key="4">
    <source>
        <dbReference type="Proteomes" id="UP000070720"/>
    </source>
</evidence>
<evidence type="ECO:0000256" key="1">
    <source>
        <dbReference type="SAM" id="MobiDB-lite"/>
    </source>
</evidence>
<dbReference type="Proteomes" id="UP000070720">
    <property type="component" value="Chromosome 3"/>
</dbReference>
<name>A0A098E141_GIBZE</name>
<dbReference type="EnsemblFungi" id="CEF87810">
    <property type="protein sequence ID" value="CEF87810"/>
    <property type="gene ID" value="FGRRES_20252"/>
</dbReference>